<dbReference type="PANTHER" id="PTHR30417">
    <property type="entry name" value="N-ACETYLMURAMOYL-L-ALANINE AMIDASE AMID"/>
    <property type="match status" value="1"/>
</dbReference>
<evidence type="ECO:0000256" key="4">
    <source>
        <dbReference type="ARBA" id="ARBA00023316"/>
    </source>
</evidence>
<dbReference type="GO" id="GO:0071555">
    <property type="term" value="P:cell wall organization"/>
    <property type="evidence" value="ECO:0007669"/>
    <property type="project" value="UniProtKB-KW"/>
</dbReference>
<feature type="region of interest" description="Disordered" evidence="5">
    <location>
        <begin position="38"/>
        <end position="136"/>
    </location>
</feature>
<dbReference type="Pfam" id="PF01510">
    <property type="entry name" value="Amidase_2"/>
    <property type="match status" value="1"/>
</dbReference>
<comment type="catalytic activity">
    <reaction evidence="1">
        <text>Hydrolyzes the link between N-acetylmuramoyl residues and L-amino acid residues in certain cell-wall glycopeptides.</text>
        <dbReference type="EC" id="3.5.1.28"/>
    </reaction>
</comment>
<evidence type="ECO:0000256" key="2">
    <source>
        <dbReference type="ARBA" id="ARBA00011901"/>
    </source>
</evidence>
<dbReference type="PANTHER" id="PTHR30417:SF1">
    <property type="entry name" value="N-ACETYLMURAMOYL-L-ALANINE AMIDASE AMID"/>
    <property type="match status" value="1"/>
</dbReference>
<evidence type="ECO:0000256" key="3">
    <source>
        <dbReference type="ARBA" id="ARBA00022801"/>
    </source>
</evidence>
<feature type="compositionally biased region" description="Polar residues" evidence="5">
    <location>
        <begin position="123"/>
        <end position="136"/>
    </location>
</feature>
<feature type="domain" description="N-acetylmuramoyl-L-alanine amidase" evidence="6">
    <location>
        <begin position="166"/>
        <end position="320"/>
    </location>
</feature>
<reference evidence="7 8" key="1">
    <citation type="journal article" date="2013" name="Genome Biol. Evol.">
        <title>Genomes of Stigonematalean cyanobacteria (subsection V) and the evolution of oxygenic photosynthesis from prokaryotes to plastids.</title>
        <authorList>
            <person name="Dagan T."/>
            <person name="Roettger M."/>
            <person name="Stucken K."/>
            <person name="Landan G."/>
            <person name="Koch R."/>
            <person name="Major P."/>
            <person name="Gould S.B."/>
            <person name="Goremykin V.V."/>
            <person name="Rippka R."/>
            <person name="Tandeau de Marsac N."/>
            <person name="Gugger M."/>
            <person name="Lockhart P.J."/>
            <person name="Allen J.F."/>
            <person name="Brune I."/>
            <person name="Maus I."/>
            <person name="Puhler A."/>
            <person name="Martin W.F."/>
        </authorList>
    </citation>
    <scope>NUCLEOTIDE SEQUENCE [LARGE SCALE GENOMIC DNA]</scope>
    <source>
        <strain evidence="7 8">PCC 7110</strain>
    </source>
</reference>
<organism evidence="7 8">
    <name type="scientific">Scytonema hofmannii PCC 7110</name>
    <dbReference type="NCBI Taxonomy" id="128403"/>
    <lineage>
        <taxon>Bacteria</taxon>
        <taxon>Bacillati</taxon>
        <taxon>Cyanobacteriota</taxon>
        <taxon>Cyanophyceae</taxon>
        <taxon>Nostocales</taxon>
        <taxon>Scytonemataceae</taxon>
        <taxon>Scytonema</taxon>
    </lineage>
</organism>
<dbReference type="RefSeq" id="WP_017746002.1">
    <property type="nucleotide sequence ID" value="NZ_KQ976354.1"/>
</dbReference>
<evidence type="ECO:0000259" key="6">
    <source>
        <dbReference type="SMART" id="SM00644"/>
    </source>
</evidence>
<accession>A0A139X0V1</accession>
<dbReference type="InterPro" id="IPR051206">
    <property type="entry name" value="NAMLAA_amidase_2"/>
</dbReference>
<dbReference type="Gene3D" id="3.40.80.10">
    <property type="entry name" value="Peptidoglycan recognition protein-like"/>
    <property type="match status" value="1"/>
</dbReference>
<dbReference type="EMBL" id="ANNX02000042">
    <property type="protein sequence ID" value="KYC38318.1"/>
    <property type="molecule type" value="Genomic_DNA"/>
</dbReference>
<proteinExistence type="predicted"/>
<dbReference type="EC" id="3.5.1.28" evidence="2"/>
<sequence length="357" mass="39054">MRFRVKTTGVVLGILALVGLMLGLVLGRADFLQDQKVTSNPKPAVSNQYVDFQPEESIKASDTKATIPSEDLESQPKETEITPTPQASVPKADSRIKQLITAPTPKAKTAIASQASDPRLKAQKTQKNNAPKTPSYSVKTTPAFAAYKPGYEIAWANSSNYGDRFATDVNGTPVNNQPIIVLHETAAPASSAINFFKNSHEDENVQASYHTMIKLDGTVVYLVPPDKRAFGAGNSVFDGSQGQETVKTNPDLPPSVNNFAYHVGLETPPSGVGTKETTHTGYTEEQYNSLAWLIAQSNVPDERITTHRAVDRSGQRIDPRSFDFDKFWNLLHSFRVISPVKISQSSRRSPLALTDRL</sequence>
<dbReference type="InterPro" id="IPR002502">
    <property type="entry name" value="Amidase_domain"/>
</dbReference>
<dbReference type="Proteomes" id="UP000076925">
    <property type="component" value="Unassembled WGS sequence"/>
</dbReference>
<dbReference type="GO" id="GO:0009254">
    <property type="term" value="P:peptidoglycan turnover"/>
    <property type="evidence" value="ECO:0007669"/>
    <property type="project" value="TreeGrafter"/>
</dbReference>
<evidence type="ECO:0000256" key="5">
    <source>
        <dbReference type="SAM" id="MobiDB-lite"/>
    </source>
</evidence>
<name>A0A139X0V1_9CYAN</name>
<dbReference type="GO" id="GO:0009253">
    <property type="term" value="P:peptidoglycan catabolic process"/>
    <property type="evidence" value="ECO:0007669"/>
    <property type="project" value="InterPro"/>
</dbReference>
<evidence type="ECO:0000313" key="8">
    <source>
        <dbReference type="Proteomes" id="UP000076925"/>
    </source>
</evidence>
<feature type="compositionally biased region" description="Polar residues" evidence="5">
    <location>
        <begin position="38"/>
        <end position="50"/>
    </location>
</feature>
<keyword evidence="8" id="KW-1185">Reference proteome</keyword>
<dbReference type="SUPFAM" id="SSF55846">
    <property type="entry name" value="N-acetylmuramoyl-L-alanine amidase-like"/>
    <property type="match status" value="1"/>
</dbReference>
<protein>
    <recommendedName>
        <fullName evidence="2">N-acetylmuramoyl-L-alanine amidase</fullName>
        <ecNumber evidence="2">3.5.1.28</ecNumber>
    </recommendedName>
</protein>
<dbReference type="AlphaFoldDB" id="A0A139X0V1"/>
<dbReference type="OrthoDB" id="505853at2"/>
<comment type="caution">
    <text evidence="7">The sequence shown here is derived from an EMBL/GenBank/DDBJ whole genome shotgun (WGS) entry which is preliminary data.</text>
</comment>
<dbReference type="CDD" id="cd06583">
    <property type="entry name" value="PGRP"/>
    <property type="match status" value="1"/>
</dbReference>
<gene>
    <name evidence="7" type="ORF">WA1_38980</name>
</gene>
<dbReference type="GO" id="GO:0008745">
    <property type="term" value="F:N-acetylmuramoyl-L-alanine amidase activity"/>
    <property type="evidence" value="ECO:0007669"/>
    <property type="project" value="UniProtKB-EC"/>
</dbReference>
<evidence type="ECO:0000256" key="1">
    <source>
        <dbReference type="ARBA" id="ARBA00001561"/>
    </source>
</evidence>
<keyword evidence="4" id="KW-0961">Cell wall biogenesis/degradation</keyword>
<dbReference type="SMART" id="SM00644">
    <property type="entry name" value="Ami_2"/>
    <property type="match status" value="1"/>
</dbReference>
<evidence type="ECO:0000313" key="7">
    <source>
        <dbReference type="EMBL" id="KYC38318.1"/>
    </source>
</evidence>
<dbReference type="STRING" id="128403.WA1_38980"/>
<dbReference type="InterPro" id="IPR036505">
    <property type="entry name" value="Amidase/PGRP_sf"/>
</dbReference>
<feature type="compositionally biased region" description="Low complexity" evidence="5">
    <location>
        <begin position="100"/>
        <end position="112"/>
    </location>
</feature>
<keyword evidence="3" id="KW-0378">Hydrolase</keyword>